<dbReference type="InterPro" id="IPR052565">
    <property type="entry name" value="Glutaredoxin-like_YDR286C"/>
</dbReference>
<gene>
    <name evidence="1" type="ORF">SAMN05216218_10623</name>
</gene>
<dbReference type="Gene3D" id="3.40.30.10">
    <property type="entry name" value="Glutaredoxin"/>
    <property type="match status" value="1"/>
</dbReference>
<evidence type="ECO:0000313" key="2">
    <source>
        <dbReference type="Proteomes" id="UP000199076"/>
    </source>
</evidence>
<dbReference type="InterPro" id="IPR036249">
    <property type="entry name" value="Thioredoxin-like_sf"/>
</dbReference>
<dbReference type="OrthoDB" id="286273at2157"/>
<sequence length="80" mass="9192">MPEVTVYSRENCHLCDEAKATIETVADEMSVEVEIEEIDVDEDPDLREAYGERVPYVLVDGTPKFKFRVDAAELRRELES</sequence>
<dbReference type="PANTHER" id="PTHR33558">
    <property type="entry name" value="GLUTAREDOXIN-LIKE PROTEIN C5ORF63 HOMOLOG"/>
    <property type="match status" value="1"/>
</dbReference>
<dbReference type="RefSeq" id="WP_092690843.1">
    <property type="nucleotide sequence ID" value="NZ_FNBK01000006.1"/>
</dbReference>
<dbReference type="PANTHER" id="PTHR33558:SF1">
    <property type="entry name" value="GLUTAREDOXIN-LIKE PROTEIN C5ORF63 HOMOLOG"/>
    <property type="match status" value="1"/>
</dbReference>
<dbReference type="STRING" id="660518.SAMN05216218_10623"/>
<dbReference type="AlphaFoldDB" id="A0A1G7KU43"/>
<protein>
    <submittedName>
        <fullName evidence="1">Glutaredoxin</fullName>
    </submittedName>
</protein>
<dbReference type="Proteomes" id="UP000199076">
    <property type="component" value="Unassembled WGS sequence"/>
</dbReference>
<dbReference type="Pfam" id="PF05768">
    <property type="entry name" value="Glrx-like"/>
    <property type="match status" value="1"/>
</dbReference>
<evidence type="ECO:0000313" key="1">
    <source>
        <dbReference type="EMBL" id="SDF40450.1"/>
    </source>
</evidence>
<dbReference type="InterPro" id="IPR008554">
    <property type="entry name" value="Glutaredoxin-like"/>
</dbReference>
<dbReference type="SUPFAM" id="SSF52833">
    <property type="entry name" value="Thioredoxin-like"/>
    <property type="match status" value="1"/>
</dbReference>
<proteinExistence type="predicted"/>
<organism evidence="1 2">
    <name type="scientific">Halorientalis regularis</name>
    <dbReference type="NCBI Taxonomy" id="660518"/>
    <lineage>
        <taxon>Archaea</taxon>
        <taxon>Methanobacteriati</taxon>
        <taxon>Methanobacteriota</taxon>
        <taxon>Stenosarchaea group</taxon>
        <taxon>Halobacteria</taxon>
        <taxon>Halobacteriales</taxon>
        <taxon>Haloarculaceae</taxon>
        <taxon>Halorientalis</taxon>
    </lineage>
</organism>
<keyword evidence="2" id="KW-1185">Reference proteome</keyword>
<name>A0A1G7KU43_9EURY</name>
<dbReference type="EMBL" id="FNBK01000006">
    <property type="protein sequence ID" value="SDF40450.1"/>
    <property type="molecule type" value="Genomic_DNA"/>
</dbReference>
<accession>A0A1G7KU43</accession>
<reference evidence="2" key="1">
    <citation type="submission" date="2016-10" db="EMBL/GenBank/DDBJ databases">
        <authorList>
            <person name="Varghese N."/>
            <person name="Submissions S."/>
        </authorList>
    </citation>
    <scope>NUCLEOTIDE SEQUENCE [LARGE SCALE GENOMIC DNA]</scope>
    <source>
        <strain evidence="2">IBRC-M 10760</strain>
    </source>
</reference>